<proteinExistence type="predicted"/>
<evidence type="ECO:0000256" key="1">
    <source>
        <dbReference type="ARBA" id="ARBA00022801"/>
    </source>
</evidence>
<sequence>MLQVDSVYAQPGGVPLQYDLVRPRTDEAVPLIVCIHGGGWISGERTDLAEIAQVFAARGLAAASVEYRLAPLHHFPAAVEDVQAFVRFARGHAKELGIDPTRIGAFGSSAGGHLAAMLAVTDEGGSRVNAAVCLCPITDVTSPAERHFPISWSFLEQFMGVPYGGAEDRYRSASPVAHVDNQAAPLLLFHGDADDIVPLTQSELLASAYAAHRARCTLRPVPGEAHGFSMEAWPEVERLTLEFFAKELG</sequence>
<dbReference type="Gene3D" id="3.40.50.1820">
    <property type="entry name" value="alpha/beta hydrolase"/>
    <property type="match status" value="1"/>
</dbReference>
<dbReference type="PANTHER" id="PTHR48081">
    <property type="entry name" value="AB HYDROLASE SUPERFAMILY PROTEIN C4A8.06C"/>
    <property type="match status" value="1"/>
</dbReference>
<dbReference type="EMBL" id="JACOSL010000046">
    <property type="protein sequence ID" value="MBI1756971.1"/>
    <property type="molecule type" value="Genomic_DNA"/>
</dbReference>
<gene>
    <name evidence="3" type="ORF">HYR64_07690</name>
</gene>
<evidence type="ECO:0000313" key="4">
    <source>
        <dbReference type="Proteomes" id="UP000727962"/>
    </source>
</evidence>
<protein>
    <submittedName>
        <fullName evidence="3">Alpha/beta hydrolase</fullName>
    </submittedName>
</protein>
<organism evidence="3 4">
    <name type="scientific">Fimbriimonas ginsengisoli</name>
    <dbReference type="NCBI Taxonomy" id="1005039"/>
    <lineage>
        <taxon>Bacteria</taxon>
        <taxon>Bacillati</taxon>
        <taxon>Armatimonadota</taxon>
        <taxon>Fimbriimonadia</taxon>
        <taxon>Fimbriimonadales</taxon>
        <taxon>Fimbriimonadaceae</taxon>
        <taxon>Fimbriimonas</taxon>
    </lineage>
</organism>
<dbReference type="GO" id="GO:0016787">
    <property type="term" value="F:hydrolase activity"/>
    <property type="evidence" value="ECO:0007669"/>
    <property type="project" value="UniProtKB-KW"/>
</dbReference>
<dbReference type="InterPro" id="IPR050300">
    <property type="entry name" value="GDXG_lipolytic_enzyme"/>
</dbReference>
<accession>A0A931M121</accession>
<evidence type="ECO:0000313" key="3">
    <source>
        <dbReference type="EMBL" id="MBI1756971.1"/>
    </source>
</evidence>
<feature type="domain" description="BD-FAE-like" evidence="2">
    <location>
        <begin position="22"/>
        <end position="207"/>
    </location>
</feature>
<keyword evidence="1 3" id="KW-0378">Hydrolase</keyword>
<reference evidence="3" key="1">
    <citation type="submission" date="2020-07" db="EMBL/GenBank/DDBJ databases">
        <title>Huge and variable diversity of episymbiotic CPR bacteria and DPANN archaea in groundwater ecosystems.</title>
        <authorList>
            <person name="He C.Y."/>
            <person name="Keren R."/>
            <person name="Whittaker M."/>
            <person name="Farag I.F."/>
            <person name="Doudna J."/>
            <person name="Cate J.H.D."/>
            <person name="Banfield J.F."/>
        </authorList>
    </citation>
    <scope>NUCLEOTIDE SEQUENCE</scope>
    <source>
        <strain evidence="3">NC_groundwater_17_Pr7_B-0.1um_64_12</strain>
    </source>
</reference>
<dbReference type="Pfam" id="PF20434">
    <property type="entry name" value="BD-FAE"/>
    <property type="match status" value="1"/>
</dbReference>
<name>A0A931M121_FIMGI</name>
<comment type="caution">
    <text evidence="3">The sequence shown here is derived from an EMBL/GenBank/DDBJ whole genome shotgun (WGS) entry which is preliminary data.</text>
</comment>
<dbReference type="InterPro" id="IPR029058">
    <property type="entry name" value="AB_hydrolase_fold"/>
</dbReference>
<dbReference type="AlphaFoldDB" id="A0A931M121"/>
<dbReference type="InterPro" id="IPR049492">
    <property type="entry name" value="BD-FAE-like_dom"/>
</dbReference>
<evidence type="ECO:0000259" key="2">
    <source>
        <dbReference type="Pfam" id="PF20434"/>
    </source>
</evidence>
<dbReference type="SUPFAM" id="SSF53474">
    <property type="entry name" value="alpha/beta-Hydrolases"/>
    <property type="match status" value="1"/>
</dbReference>
<dbReference type="Proteomes" id="UP000727962">
    <property type="component" value="Unassembled WGS sequence"/>
</dbReference>
<dbReference type="PANTHER" id="PTHR48081:SF13">
    <property type="entry name" value="ALPHA_BETA HYDROLASE"/>
    <property type="match status" value="1"/>
</dbReference>